<proteinExistence type="predicted"/>
<name>A0ABM7BHP2_9FLAO</name>
<protein>
    <submittedName>
        <fullName evidence="1">Uncharacterized protein</fullName>
    </submittedName>
</protein>
<sequence length="99" mass="11587">MVGDADANKFSVSEIPVKKVYFLLHSKINHHNVNSEGQIFKTKKQLINNLNELKKKNIDNKIFGFRAVISDEKSKSEIKKKIDCKIWRQNCKELKMIRI</sequence>
<dbReference type="Proteomes" id="UP000279541">
    <property type="component" value="Chromosome"/>
</dbReference>
<evidence type="ECO:0000313" key="2">
    <source>
        <dbReference type="Proteomes" id="UP000279541"/>
    </source>
</evidence>
<evidence type="ECO:0000313" key="1">
    <source>
        <dbReference type="EMBL" id="AZA98494.1"/>
    </source>
</evidence>
<reference evidence="1 2" key="1">
    <citation type="submission" date="2018-11" db="EMBL/GenBank/DDBJ databases">
        <title>Proposal to divide the Flavobacteriaceae and reorganize its genera based on Amino Acid Identity values calculated from whole genome sequences.</title>
        <authorList>
            <person name="Nicholson A.C."/>
            <person name="Gulvik C.A."/>
            <person name="Whitney A.M."/>
            <person name="Humrighouse B.W."/>
            <person name="Bell M."/>
            <person name="Holmes B."/>
            <person name="Steigerwalt A.G."/>
            <person name="Villarma A."/>
            <person name="Sheth M."/>
            <person name="Batra D."/>
            <person name="Pryor J."/>
            <person name="Bernardet J.-F."/>
            <person name="Hugo C."/>
            <person name="Kampfer P."/>
            <person name="Newman J."/>
            <person name="McQuiston J.R."/>
        </authorList>
    </citation>
    <scope>NUCLEOTIDE SEQUENCE [LARGE SCALE GENOMIC DNA]</scope>
    <source>
        <strain evidence="1 2">DSM 16927</strain>
    </source>
</reference>
<organism evidence="1 2">
    <name type="scientific">Chryseobacterium joostei</name>
    <dbReference type="NCBI Taxonomy" id="112234"/>
    <lineage>
        <taxon>Bacteria</taxon>
        <taxon>Pseudomonadati</taxon>
        <taxon>Bacteroidota</taxon>
        <taxon>Flavobacteriia</taxon>
        <taxon>Flavobacteriales</taxon>
        <taxon>Weeksellaceae</taxon>
        <taxon>Chryseobacterium group</taxon>
        <taxon>Chryseobacterium</taxon>
    </lineage>
</organism>
<keyword evidence="2" id="KW-1185">Reference proteome</keyword>
<gene>
    <name evidence="1" type="ORF">EG359_02240</name>
</gene>
<dbReference type="EMBL" id="CP033926">
    <property type="protein sequence ID" value="AZA98494.1"/>
    <property type="molecule type" value="Genomic_DNA"/>
</dbReference>
<accession>A0ABM7BHP2</accession>